<gene>
    <name evidence="1" type="ORF">JKL49_20855</name>
</gene>
<accession>A0A941D5S2</accession>
<comment type="caution">
    <text evidence="1">The sequence shown here is derived from an EMBL/GenBank/DDBJ whole genome shotgun (WGS) entry which is preliminary data.</text>
</comment>
<evidence type="ECO:0000313" key="2">
    <source>
        <dbReference type="Proteomes" id="UP000622580"/>
    </source>
</evidence>
<reference evidence="1" key="1">
    <citation type="submission" date="2021-04" db="EMBL/GenBank/DDBJ databases">
        <title>Draft genome assembly of strain Phenylobacterium sp. 20VBR1 using MiniION and Illumina platforms.</title>
        <authorList>
            <person name="Thomas F.A."/>
            <person name="Krishnan K.P."/>
            <person name="Sinha R.K."/>
        </authorList>
    </citation>
    <scope>NUCLEOTIDE SEQUENCE</scope>
    <source>
        <strain evidence="1">20VBR1</strain>
    </source>
</reference>
<sequence length="149" mass="15317">MPLDTNAAGIQVNSLVTPQTPLALTAVVTTANTNYTDTPTNAVQFLQSDAATGIPARGARLTKVTALARATTTATELQLFVGNAAGTVKRFIKSALMPAYTVAQTTKQTEADFGFSDASPLILAAGEQLWLATGVTNTGIVGRAEGGAY</sequence>
<organism evidence="1 2">
    <name type="scientific">Phenylobacterium glaciei</name>
    <dbReference type="NCBI Taxonomy" id="2803784"/>
    <lineage>
        <taxon>Bacteria</taxon>
        <taxon>Pseudomonadati</taxon>
        <taxon>Pseudomonadota</taxon>
        <taxon>Alphaproteobacteria</taxon>
        <taxon>Caulobacterales</taxon>
        <taxon>Caulobacteraceae</taxon>
        <taxon>Phenylobacterium</taxon>
    </lineage>
</organism>
<keyword evidence="2" id="KW-1185">Reference proteome</keyword>
<proteinExistence type="predicted"/>
<protein>
    <submittedName>
        <fullName evidence="1">Uncharacterized protein</fullName>
    </submittedName>
</protein>
<dbReference type="Proteomes" id="UP000622580">
    <property type="component" value="Unassembled WGS sequence"/>
</dbReference>
<evidence type="ECO:0000313" key="1">
    <source>
        <dbReference type="EMBL" id="MBR7621854.1"/>
    </source>
</evidence>
<dbReference type="AlphaFoldDB" id="A0A941D5S2"/>
<dbReference type="RefSeq" id="WP_215343366.1">
    <property type="nucleotide sequence ID" value="NZ_JAGSGD010000003.1"/>
</dbReference>
<name>A0A941D5S2_9CAUL</name>
<dbReference type="EMBL" id="JAGSGD010000003">
    <property type="protein sequence ID" value="MBR7621854.1"/>
    <property type="molecule type" value="Genomic_DNA"/>
</dbReference>